<dbReference type="RefSeq" id="WP_194107680.1">
    <property type="nucleotide sequence ID" value="NZ_JADFFM010000002.1"/>
</dbReference>
<gene>
    <name evidence="1" type="ORF">IRJ18_17985</name>
</gene>
<sequence length="99" mass="11843">MILEINKNELNNLYNKAREMYRKCLQNNDNGYLKEDILIPLEQIEIKNSSIKIVFSQEINERCSWEINLTLWNKSVIIGRYMYFEDDQGNALDDTLVFF</sequence>
<evidence type="ECO:0000313" key="1">
    <source>
        <dbReference type="EMBL" id="MBE9668266.1"/>
    </source>
</evidence>
<protein>
    <submittedName>
        <fullName evidence="1">Uncharacterized protein</fullName>
    </submittedName>
</protein>
<dbReference type="EMBL" id="JADFFM010000002">
    <property type="protein sequence ID" value="MBE9668266.1"/>
    <property type="molecule type" value="Genomic_DNA"/>
</dbReference>
<organism evidence="1 2">
    <name type="scientific">Mucilaginibacter boryungensis</name>
    <dbReference type="NCBI Taxonomy" id="768480"/>
    <lineage>
        <taxon>Bacteria</taxon>
        <taxon>Pseudomonadati</taxon>
        <taxon>Bacteroidota</taxon>
        <taxon>Sphingobacteriia</taxon>
        <taxon>Sphingobacteriales</taxon>
        <taxon>Sphingobacteriaceae</taxon>
        <taxon>Mucilaginibacter</taxon>
    </lineage>
</organism>
<dbReference type="Proteomes" id="UP000632774">
    <property type="component" value="Unassembled WGS sequence"/>
</dbReference>
<name>A0ABR9XLW0_9SPHI</name>
<keyword evidence="2" id="KW-1185">Reference proteome</keyword>
<comment type="caution">
    <text evidence="1">The sequence shown here is derived from an EMBL/GenBank/DDBJ whole genome shotgun (WGS) entry which is preliminary data.</text>
</comment>
<accession>A0ABR9XLW0</accession>
<proteinExistence type="predicted"/>
<evidence type="ECO:0000313" key="2">
    <source>
        <dbReference type="Proteomes" id="UP000632774"/>
    </source>
</evidence>
<reference evidence="1 2" key="1">
    <citation type="submission" date="2020-10" db="EMBL/GenBank/DDBJ databases">
        <title>Mucilaginibacter mali sp. nov., isolated from rhizosphere soil of apple orchard.</title>
        <authorList>
            <person name="Lee J.-S."/>
            <person name="Kim H.S."/>
            <person name="Kim J.-S."/>
        </authorList>
    </citation>
    <scope>NUCLEOTIDE SEQUENCE [LARGE SCALE GENOMIC DNA]</scope>
    <source>
        <strain evidence="1 2">KCTC 23157</strain>
    </source>
</reference>